<dbReference type="Proteomes" id="UP001321543">
    <property type="component" value="Chromosome"/>
</dbReference>
<name>A0ABM8FUW0_9MICO</name>
<evidence type="ECO:0000256" key="1">
    <source>
        <dbReference type="ARBA" id="ARBA00009503"/>
    </source>
</evidence>
<dbReference type="PROSITE" id="PS50972">
    <property type="entry name" value="PTERIN_BINDING"/>
    <property type="match status" value="1"/>
</dbReference>
<dbReference type="InterPro" id="IPR011005">
    <property type="entry name" value="Dihydropteroate_synth-like_sf"/>
</dbReference>
<gene>
    <name evidence="4" type="ORF">GCM10025863_20650</name>
</gene>
<dbReference type="Pfam" id="PF00809">
    <property type="entry name" value="Pterin_bind"/>
    <property type="match status" value="1"/>
</dbReference>
<proteinExistence type="inferred from homology"/>
<protein>
    <recommendedName>
        <fullName evidence="2">Dihydropteroate synthase</fullName>
        <shortName evidence="2">DHPS</shortName>
        <ecNumber evidence="2">2.5.1.15</ecNumber>
    </recommendedName>
    <alternativeName>
        <fullName evidence="2">Dihydropteroate pyrophosphorylase</fullName>
    </alternativeName>
</protein>
<comment type="similarity">
    <text evidence="1 2">Belongs to the DHPS family.</text>
</comment>
<comment type="pathway">
    <text evidence="2">Cofactor biosynthesis; tetrahydrofolate biosynthesis; 7,8-dihydrofolate from 2-amino-4-hydroxy-6-hydroxymethyl-7,8-dihydropteridine diphosphate and 4-aminobenzoate: step 1/2.</text>
</comment>
<dbReference type="NCBIfam" id="TIGR01496">
    <property type="entry name" value="DHPS"/>
    <property type="match status" value="1"/>
</dbReference>
<dbReference type="PANTHER" id="PTHR20941:SF8">
    <property type="entry name" value="INACTIVE DIHYDROPTEROATE SYNTHASE 2"/>
    <property type="match status" value="1"/>
</dbReference>
<accession>A0ABM8FUW0</accession>
<keyword evidence="2" id="KW-0289">Folate biosynthesis</keyword>
<keyword evidence="2" id="KW-0479">Metal-binding</keyword>
<dbReference type="InterPro" id="IPR045031">
    <property type="entry name" value="DHP_synth-like"/>
</dbReference>
<keyword evidence="2" id="KW-0808">Transferase</keyword>
<evidence type="ECO:0000313" key="4">
    <source>
        <dbReference type="EMBL" id="BDZ39451.1"/>
    </source>
</evidence>
<sequence length="316" mass="33799">MTGVEGTDAERAATRTDAGAAGHRMLRRIGTRDFDFSQQVAVMAVINRTPDSFYDKGATFALDRAVQSALRAADQGADWVDVGGVPFGRGPAVSTAEEIERVVPVVAAITAARPELVISVDTNRADVAEQAIAAGAAVINDTSGLGDLRMAEVLAASDAHVVITHSVGPPRAEKPAAHFDDVVGEVRAFLVERMARAEAAGVPRDRLIIDPGHDLDKNTLHTLEITRRLDELASIDAPLLVAVSNKDFIGESIDRPQGERLPGSLAAMTACVLKGARIVRMHDIPETVDAVRMIEAILGWRQPVRLEHNTHPTRNV</sequence>
<dbReference type="InterPro" id="IPR000489">
    <property type="entry name" value="Pterin-binding_dom"/>
</dbReference>
<dbReference type="EC" id="2.5.1.15" evidence="2"/>
<dbReference type="EMBL" id="AP027728">
    <property type="protein sequence ID" value="BDZ39451.1"/>
    <property type="molecule type" value="Genomic_DNA"/>
</dbReference>
<keyword evidence="5" id="KW-1185">Reference proteome</keyword>
<reference evidence="5" key="1">
    <citation type="journal article" date="2019" name="Int. J. Syst. Evol. Microbiol.">
        <title>The Global Catalogue of Microorganisms (GCM) 10K type strain sequencing project: providing services to taxonomists for standard genome sequencing and annotation.</title>
        <authorList>
            <consortium name="The Broad Institute Genomics Platform"/>
            <consortium name="The Broad Institute Genome Sequencing Center for Infectious Disease"/>
            <person name="Wu L."/>
            <person name="Ma J."/>
        </authorList>
    </citation>
    <scope>NUCLEOTIDE SEQUENCE [LARGE SCALE GENOMIC DNA]</scope>
    <source>
        <strain evidence="5">NBRC 106310</strain>
    </source>
</reference>
<dbReference type="PROSITE" id="PS00792">
    <property type="entry name" value="DHPS_1"/>
    <property type="match status" value="1"/>
</dbReference>
<dbReference type="PANTHER" id="PTHR20941">
    <property type="entry name" value="FOLATE SYNTHESIS PROTEINS"/>
    <property type="match status" value="1"/>
</dbReference>
<comment type="function">
    <text evidence="2">Catalyzes the condensation of para-aminobenzoate (pABA) with 6-hydroxymethyl-7,8-dihydropterin diphosphate (DHPt-PP) to form 7,8-dihydropteroate (H2Pte), the immediate precursor of folate derivatives.</text>
</comment>
<keyword evidence="2" id="KW-0460">Magnesium</keyword>
<evidence type="ECO:0000256" key="2">
    <source>
        <dbReference type="RuleBase" id="RU361205"/>
    </source>
</evidence>
<comment type="cofactor">
    <cofactor evidence="2">
        <name>Mg(2+)</name>
        <dbReference type="ChEBI" id="CHEBI:18420"/>
    </cofactor>
</comment>
<evidence type="ECO:0000259" key="3">
    <source>
        <dbReference type="PROSITE" id="PS50972"/>
    </source>
</evidence>
<dbReference type="RefSeq" id="WP_350226444.1">
    <property type="nucleotide sequence ID" value="NZ_AP027728.1"/>
</dbReference>
<dbReference type="InterPro" id="IPR006390">
    <property type="entry name" value="DHP_synth_dom"/>
</dbReference>
<evidence type="ECO:0000313" key="5">
    <source>
        <dbReference type="Proteomes" id="UP001321543"/>
    </source>
</evidence>
<dbReference type="SUPFAM" id="SSF51717">
    <property type="entry name" value="Dihydropteroate synthetase-like"/>
    <property type="match status" value="1"/>
</dbReference>
<feature type="domain" description="Pterin-binding" evidence="3">
    <location>
        <begin position="40"/>
        <end position="292"/>
    </location>
</feature>
<organism evidence="4 5">
    <name type="scientific">Microbacterium suwonense</name>
    <dbReference type="NCBI Taxonomy" id="683047"/>
    <lineage>
        <taxon>Bacteria</taxon>
        <taxon>Bacillati</taxon>
        <taxon>Actinomycetota</taxon>
        <taxon>Actinomycetes</taxon>
        <taxon>Micrococcales</taxon>
        <taxon>Microbacteriaceae</taxon>
        <taxon>Microbacterium</taxon>
    </lineage>
</organism>
<dbReference type="Gene3D" id="3.20.20.20">
    <property type="entry name" value="Dihydropteroate synthase-like"/>
    <property type="match status" value="1"/>
</dbReference>